<accession>A0A1V9V9L1</accession>
<sequence>MLGDFCQNIINDTNDQILEKQEDLKFVSDFFDTYIKTKLNEDLEVEEPKKYNVFLLNDDYSTMDFVIDVLVKVFRKNQTIS</sequence>
<reference evidence="2 3" key="1">
    <citation type="submission" date="2017-04" db="EMBL/GenBank/DDBJ databases">
        <title>Accumulation and expression of multiple antibiotic resistance genes in Arcobacter cryaerophilus that thrives in sewage.</title>
        <authorList>
            <person name="Millar J.A."/>
            <person name="Raghavan R."/>
        </authorList>
    </citation>
    <scope>NUCLEOTIDE SEQUENCE [LARGE SCALE GENOMIC DNA]</scope>
    <source>
        <strain evidence="2 3">AZT-1</strain>
    </source>
</reference>
<dbReference type="Pfam" id="PF02617">
    <property type="entry name" value="ClpS"/>
    <property type="match status" value="1"/>
</dbReference>
<dbReference type="InterPro" id="IPR003769">
    <property type="entry name" value="ClpS_core"/>
</dbReference>
<dbReference type="GO" id="GO:0030163">
    <property type="term" value="P:protein catabolic process"/>
    <property type="evidence" value="ECO:0007669"/>
    <property type="project" value="InterPro"/>
</dbReference>
<evidence type="ECO:0000259" key="1">
    <source>
        <dbReference type="Pfam" id="PF02617"/>
    </source>
</evidence>
<dbReference type="InterPro" id="IPR014719">
    <property type="entry name" value="Ribosomal_bL12_C/ClpS-like"/>
</dbReference>
<feature type="domain" description="Adaptor protein ClpS core" evidence="1">
    <location>
        <begin position="46"/>
        <end position="78"/>
    </location>
</feature>
<dbReference type="EMBL" id="LNTC01000412">
    <property type="protein sequence ID" value="OQR40508.1"/>
    <property type="molecule type" value="Genomic_DNA"/>
</dbReference>
<comment type="caution">
    <text evidence="2">The sequence shown here is derived from an EMBL/GenBank/DDBJ whole genome shotgun (WGS) entry which is preliminary data.</text>
</comment>
<proteinExistence type="predicted"/>
<dbReference type="SUPFAM" id="SSF54736">
    <property type="entry name" value="ClpS-like"/>
    <property type="match status" value="1"/>
</dbReference>
<protein>
    <recommendedName>
        <fullName evidence="1">Adaptor protein ClpS core domain-containing protein</fullName>
    </recommendedName>
</protein>
<dbReference type="Proteomes" id="UP000192599">
    <property type="component" value="Unassembled WGS sequence"/>
</dbReference>
<name>A0A1V9V9L1_9BACT</name>
<evidence type="ECO:0000313" key="2">
    <source>
        <dbReference type="EMBL" id="OQR40508.1"/>
    </source>
</evidence>
<dbReference type="AlphaFoldDB" id="A0A1V9V9L1"/>
<dbReference type="Gene3D" id="3.30.1390.10">
    <property type="match status" value="1"/>
</dbReference>
<organism evidence="2 3">
    <name type="scientific">Aliarcobacter cryaerophilus</name>
    <dbReference type="NCBI Taxonomy" id="28198"/>
    <lineage>
        <taxon>Bacteria</taxon>
        <taxon>Pseudomonadati</taxon>
        <taxon>Campylobacterota</taxon>
        <taxon>Epsilonproteobacteria</taxon>
        <taxon>Campylobacterales</taxon>
        <taxon>Arcobacteraceae</taxon>
        <taxon>Aliarcobacter</taxon>
    </lineage>
</organism>
<gene>
    <name evidence="2" type="ORF">AS859_11395</name>
</gene>
<evidence type="ECO:0000313" key="3">
    <source>
        <dbReference type="Proteomes" id="UP000192599"/>
    </source>
</evidence>